<dbReference type="RefSeq" id="WP_250919805.1">
    <property type="nucleotide sequence ID" value="NZ_JAMQAW010000011.1"/>
</dbReference>
<evidence type="ECO:0000313" key="2">
    <source>
        <dbReference type="EMBL" id="MCM2389456.1"/>
    </source>
</evidence>
<reference evidence="2" key="1">
    <citation type="submission" date="2022-06" db="EMBL/GenBank/DDBJ databases">
        <title>Genome public.</title>
        <authorList>
            <person name="Sun Q."/>
        </authorList>
    </citation>
    <scope>NUCLEOTIDE SEQUENCE</scope>
    <source>
        <strain evidence="2">CWNU-1</strain>
    </source>
</reference>
<comment type="caution">
    <text evidence="2">The sequence shown here is derived from an EMBL/GenBank/DDBJ whole genome shotgun (WGS) entry which is preliminary data.</text>
</comment>
<proteinExistence type="predicted"/>
<gene>
    <name evidence="2" type="ORF">NBG84_14335</name>
</gene>
<name>A0ABT0UQE0_9ACTN</name>
<evidence type="ECO:0000313" key="3">
    <source>
        <dbReference type="Proteomes" id="UP001431429"/>
    </source>
</evidence>
<organism evidence="2 3">
    <name type="scientific">Streptomyces albipurpureus</name>
    <dbReference type="NCBI Taxonomy" id="2897419"/>
    <lineage>
        <taxon>Bacteria</taxon>
        <taxon>Bacillati</taxon>
        <taxon>Actinomycetota</taxon>
        <taxon>Actinomycetes</taxon>
        <taxon>Kitasatosporales</taxon>
        <taxon>Streptomycetaceae</taxon>
        <taxon>Streptomyces</taxon>
    </lineage>
</organism>
<dbReference type="EMBL" id="JAMQAW010000011">
    <property type="protein sequence ID" value="MCM2389456.1"/>
    <property type="molecule type" value="Genomic_DNA"/>
</dbReference>
<accession>A0ABT0UQE0</accession>
<dbReference type="InterPro" id="IPR037401">
    <property type="entry name" value="SnoaL-like"/>
</dbReference>
<evidence type="ECO:0000259" key="1">
    <source>
        <dbReference type="Pfam" id="PF13577"/>
    </source>
</evidence>
<sequence>MADNALDVKDRLGIIDGCTRMALYIDHHRWDELGTLFTDVIDRDYTGIFGGEPERVTREQFITRVSKRMPNFAATQHLVSGHIVTGSGDEAHCTSQVQAAHYLPTTTGDPMWTCGGQYDLRLVRTDGTWLISSVTATQRWCTGNFEVMRLGLGIR</sequence>
<dbReference type="Gene3D" id="3.10.450.50">
    <property type="match status" value="1"/>
</dbReference>
<feature type="domain" description="SnoaL-like" evidence="1">
    <location>
        <begin position="8"/>
        <end position="134"/>
    </location>
</feature>
<dbReference type="InterPro" id="IPR032710">
    <property type="entry name" value="NTF2-like_dom_sf"/>
</dbReference>
<protein>
    <submittedName>
        <fullName evidence="2">Nuclear transport factor 2 family protein</fullName>
    </submittedName>
</protein>
<dbReference type="Proteomes" id="UP001431429">
    <property type="component" value="Unassembled WGS sequence"/>
</dbReference>
<keyword evidence="3" id="KW-1185">Reference proteome</keyword>
<dbReference type="CDD" id="cd00531">
    <property type="entry name" value="NTF2_like"/>
    <property type="match status" value="1"/>
</dbReference>
<dbReference type="SUPFAM" id="SSF54427">
    <property type="entry name" value="NTF2-like"/>
    <property type="match status" value="1"/>
</dbReference>
<dbReference type="Pfam" id="PF13577">
    <property type="entry name" value="SnoaL_4"/>
    <property type="match status" value="1"/>
</dbReference>